<dbReference type="EMBL" id="JBHSQN010000015">
    <property type="protein sequence ID" value="MFC6013928.1"/>
    <property type="molecule type" value="Genomic_DNA"/>
</dbReference>
<feature type="transmembrane region" description="Helical" evidence="4">
    <location>
        <begin position="119"/>
        <end position="142"/>
    </location>
</feature>
<name>A0ABW1K0E0_9NOCA</name>
<dbReference type="RefSeq" id="WP_378609092.1">
    <property type="nucleotide sequence ID" value="NZ_JBHSQN010000015.1"/>
</dbReference>
<feature type="transmembrane region" description="Helical" evidence="4">
    <location>
        <begin position="163"/>
        <end position="184"/>
    </location>
</feature>
<dbReference type="SUPFAM" id="SSF55874">
    <property type="entry name" value="ATPase domain of HSP90 chaperone/DNA topoisomerase II/histidine kinase"/>
    <property type="match status" value="1"/>
</dbReference>
<evidence type="ECO:0000256" key="2">
    <source>
        <dbReference type="ARBA" id="ARBA00022777"/>
    </source>
</evidence>
<evidence type="ECO:0000313" key="6">
    <source>
        <dbReference type="EMBL" id="MFC6013928.1"/>
    </source>
</evidence>
<dbReference type="InterPro" id="IPR036890">
    <property type="entry name" value="HATPase_C_sf"/>
</dbReference>
<evidence type="ECO:0000256" key="3">
    <source>
        <dbReference type="ARBA" id="ARBA00023012"/>
    </source>
</evidence>
<reference evidence="7" key="1">
    <citation type="journal article" date="2019" name="Int. J. Syst. Evol. Microbiol.">
        <title>The Global Catalogue of Microorganisms (GCM) 10K type strain sequencing project: providing services to taxonomists for standard genome sequencing and annotation.</title>
        <authorList>
            <consortium name="The Broad Institute Genomics Platform"/>
            <consortium name="The Broad Institute Genome Sequencing Center for Infectious Disease"/>
            <person name="Wu L."/>
            <person name="Ma J."/>
        </authorList>
    </citation>
    <scope>NUCLEOTIDE SEQUENCE [LARGE SCALE GENOMIC DNA]</scope>
    <source>
        <strain evidence="7">CCUG 36956</strain>
    </source>
</reference>
<dbReference type="Pfam" id="PF02518">
    <property type="entry name" value="HATPase_c"/>
    <property type="match status" value="1"/>
</dbReference>
<accession>A0ABW1K0E0</accession>
<feature type="domain" description="Histidine kinase/HSP90-like ATPase" evidence="5">
    <location>
        <begin position="302"/>
        <end position="389"/>
    </location>
</feature>
<feature type="transmembrane region" description="Helical" evidence="4">
    <location>
        <begin position="77"/>
        <end position="99"/>
    </location>
</feature>
<feature type="transmembrane region" description="Helical" evidence="4">
    <location>
        <begin position="50"/>
        <end position="70"/>
    </location>
</feature>
<proteinExistence type="predicted"/>
<dbReference type="Proteomes" id="UP001596223">
    <property type="component" value="Unassembled WGS sequence"/>
</dbReference>
<evidence type="ECO:0000259" key="5">
    <source>
        <dbReference type="Pfam" id="PF02518"/>
    </source>
</evidence>
<dbReference type="InterPro" id="IPR003594">
    <property type="entry name" value="HATPase_dom"/>
</dbReference>
<keyword evidence="4" id="KW-0812">Transmembrane</keyword>
<dbReference type="PANTHER" id="PTHR24421">
    <property type="entry name" value="NITRATE/NITRITE SENSOR PROTEIN NARX-RELATED"/>
    <property type="match status" value="1"/>
</dbReference>
<dbReference type="Gene3D" id="3.30.565.10">
    <property type="entry name" value="Histidine kinase-like ATPase, C-terminal domain"/>
    <property type="match status" value="1"/>
</dbReference>
<organism evidence="6 7">
    <name type="scientific">Nocardia lasii</name>
    <dbReference type="NCBI Taxonomy" id="1616107"/>
    <lineage>
        <taxon>Bacteria</taxon>
        <taxon>Bacillati</taxon>
        <taxon>Actinomycetota</taxon>
        <taxon>Actinomycetes</taxon>
        <taxon>Mycobacteriales</taxon>
        <taxon>Nocardiaceae</taxon>
        <taxon>Nocardia</taxon>
    </lineage>
</organism>
<dbReference type="PANTHER" id="PTHR24421:SF61">
    <property type="entry name" value="OXYGEN SENSOR HISTIDINE KINASE NREB"/>
    <property type="match status" value="1"/>
</dbReference>
<sequence>MTRLIVPLPDSTAYPRILRGATIFVGSGGFAYGVINAWSAAAQSVTVASWWTPFAFGAVFAPYVVMVVAAARARFDLVKAAAVAATVGYLAAVASWPLLRTGVLLPVHETLWIVMLPGLPPLALALFWRYLPFVALLATSVLAQLDSRLARPVPEQNLFALDLLFSLAYSALPGAACVMLIHIAHTLDASQDAAVATASATASARARDFERRRWDELTHDGVIATLIAAAKTANGPVLAADAAKTLANIDLLRAPRTTVGAMTVGEVATSVRAVAVDIDDSVTVSVEASHTTVTTVPGAVNTALCAAVAEALRNWQRHAGPSECTVSMVAAGPQLSVCVADDGVGFDPNAVSRRRLGLRASITRRMTDQPGGWALIDSTPGHGCTVTVGWRAR</sequence>
<keyword evidence="3" id="KW-0902">Two-component regulatory system</keyword>
<keyword evidence="1" id="KW-0808">Transferase</keyword>
<keyword evidence="2 6" id="KW-0418">Kinase</keyword>
<evidence type="ECO:0000256" key="1">
    <source>
        <dbReference type="ARBA" id="ARBA00022679"/>
    </source>
</evidence>
<dbReference type="InterPro" id="IPR050482">
    <property type="entry name" value="Sensor_HK_TwoCompSys"/>
</dbReference>
<keyword evidence="4" id="KW-1133">Transmembrane helix</keyword>
<evidence type="ECO:0000256" key="4">
    <source>
        <dbReference type="SAM" id="Phobius"/>
    </source>
</evidence>
<dbReference type="GO" id="GO:0016301">
    <property type="term" value="F:kinase activity"/>
    <property type="evidence" value="ECO:0007669"/>
    <property type="project" value="UniProtKB-KW"/>
</dbReference>
<evidence type="ECO:0000313" key="7">
    <source>
        <dbReference type="Proteomes" id="UP001596223"/>
    </source>
</evidence>
<feature type="transmembrane region" description="Helical" evidence="4">
    <location>
        <begin position="21"/>
        <end position="38"/>
    </location>
</feature>
<protein>
    <submittedName>
        <fullName evidence="6">Sensor histidine kinase</fullName>
    </submittedName>
</protein>
<keyword evidence="7" id="KW-1185">Reference proteome</keyword>
<keyword evidence="4" id="KW-0472">Membrane</keyword>
<gene>
    <name evidence="6" type="ORF">ACFP3H_22975</name>
</gene>
<comment type="caution">
    <text evidence="6">The sequence shown here is derived from an EMBL/GenBank/DDBJ whole genome shotgun (WGS) entry which is preliminary data.</text>
</comment>